<accession>A0A3P9Q2H8</accession>
<dbReference type="GO" id="GO:0007156">
    <property type="term" value="P:homophilic cell adhesion via plasma membrane adhesion molecules"/>
    <property type="evidence" value="ECO:0007669"/>
    <property type="project" value="InterPro"/>
</dbReference>
<dbReference type="GO" id="GO:0005509">
    <property type="term" value="F:calcium ion binding"/>
    <property type="evidence" value="ECO:0007669"/>
    <property type="project" value="UniProtKB-UniRule"/>
</dbReference>
<evidence type="ECO:0000256" key="5">
    <source>
        <dbReference type="ARBA" id="ARBA00022989"/>
    </source>
</evidence>
<dbReference type="PANTHER" id="PTHR24028:SF296">
    <property type="entry name" value="PROTOCADHERIN 1 GAMMA 11 PRECURSOR-RELATED"/>
    <property type="match status" value="1"/>
</dbReference>
<organism evidence="10 11">
    <name type="scientific">Poecilia reticulata</name>
    <name type="common">Guppy</name>
    <name type="synonym">Acanthophacelus reticulatus</name>
    <dbReference type="NCBI Taxonomy" id="8081"/>
    <lineage>
        <taxon>Eukaryota</taxon>
        <taxon>Metazoa</taxon>
        <taxon>Chordata</taxon>
        <taxon>Craniata</taxon>
        <taxon>Vertebrata</taxon>
        <taxon>Euteleostomi</taxon>
        <taxon>Actinopterygii</taxon>
        <taxon>Neopterygii</taxon>
        <taxon>Teleostei</taxon>
        <taxon>Neoteleostei</taxon>
        <taxon>Acanthomorphata</taxon>
        <taxon>Ovalentaria</taxon>
        <taxon>Atherinomorphae</taxon>
        <taxon>Cyprinodontiformes</taxon>
        <taxon>Poeciliidae</taxon>
        <taxon>Poeciliinae</taxon>
        <taxon>Poecilia</taxon>
    </lineage>
</organism>
<dbReference type="PROSITE" id="PS00232">
    <property type="entry name" value="CADHERIN_1"/>
    <property type="match status" value="1"/>
</dbReference>
<comment type="subcellular location">
    <subcellularLocation>
        <location evidence="1">Membrane</location>
        <topology evidence="1">Single-pass membrane protein</topology>
    </subcellularLocation>
</comment>
<keyword evidence="4 8" id="KW-0106">Calcium</keyword>
<protein>
    <recommendedName>
        <fullName evidence="9">Cadherin domain-containing protein</fullName>
    </recommendedName>
</protein>
<dbReference type="InterPro" id="IPR020894">
    <property type="entry name" value="Cadherin_CS"/>
</dbReference>
<keyword evidence="5" id="KW-1133">Transmembrane helix</keyword>
<dbReference type="Ensembl" id="ENSPRET00000028592.1">
    <property type="protein sequence ID" value="ENSPREP00000028280.1"/>
    <property type="gene ID" value="ENSPREG00000019147.1"/>
</dbReference>
<evidence type="ECO:0000256" key="6">
    <source>
        <dbReference type="ARBA" id="ARBA00023136"/>
    </source>
</evidence>
<keyword evidence="7" id="KW-0325">Glycoprotein</keyword>
<dbReference type="InterPro" id="IPR050174">
    <property type="entry name" value="Protocadherin/Cadherin-CA"/>
</dbReference>
<evidence type="ECO:0000313" key="11">
    <source>
        <dbReference type="Proteomes" id="UP000242638"/>
    </source>
</evidence>
<dbReference type="Proteomes" id="UP000242638">
    <property type="component" value="Unassembled WGS sequence"/>
</dbReference>
<dbReference type="PRINTS" id="PR00205">
    <property type="entry name" value="CADHERIN"/>
</dbReference>
<keyword evidence="11" id="KW-1185">Reference proteome</keyword>
<dbReference type="OMA" id="EINMFEM"/>
<sequence>PYFLDCLYCQRQDSPPGTTIGIINVKDLDSGDNGQVSCRIDGNAPFKMKSNLKKYYTLITDAALDRETVSEYNVSVIAIDGGIPPLSAQITFNVKVSDVNDHAPIFSQSAYSAFMKENNSPGLPFITLTAKDPDEKQNARISYIL</sequence>
<reference evidence="10" key="2">
    <citation type="submission" date="2025-08" db="UniProtKB">
        <authorList>
            <consortium name="Ensembl"/>
        </authorList>
    </citation>
    <scope>IDENTIFICATION</scope>
    <source>
        <strain evidence="10">Guanapo</strain>
    </source>
</reference>
<keyword evidence="3" id="KW-0677">Repeat</keyword>
<evidence type="ECO:0000256" key="2">
    <source>
        <dbReference type="ARBA" id="ARBA00022692"/>
    </source>
</evidence>
<evidence type="ECO:0000256" key="8">
    <source>
        <dbReference type="PROSITE-ProRule" id="PRU00043"/>
    </source>
</evidence>
<evidence type="ECO:0000256" key="1">
    <source>
        <dbReference type="ARBA" id="ARBA00004167"/>
    </source>
</evidence>
<dbReference type="SMART" id="SM00112">
    <property type="entry name" value="CA"/>
    <property type="match status" value="1"/>
</dbReference>
<reference evidence="10" key="3">
    <citation type="submission" date="2025-09" db="UniProtKB">
        <authorList>
            <consortium name="Ensembl"/>
        </authorList>
    </citation>
    <scope>IDENTIFICATION</scope>
    <source>
        <strain evidence="10">Guanapo</strain>
    </source>
</reference>
<reference evidence="11" key="1">
    <citation type="submission" date="2013-11" db="EMBL/GenBank/DDBJ databases">
        <title>The genomic landscape of the Guanapo guppy.</title>
        <authorList>
            <person name="Kuenstner A."/>
            <person name="Dreyer C."/>
        </authorList>
    </citation>
    <scope>NUCLEOTIDE SEQUENCE</scope>
    <source>
        <strain evidence="11">Guanapo</strain>
    </source>
</reference>
<name>A0A3P9Q2H8_POERE</name>
<proteinExistence type="predicted"/>
<dbReference type="Gene3D" id="2.60.40.60">
    <property type="entry name" value="Cadherins"/>
    <property type="match status" value="2"/>
</dbReference>
<dbReference type="AlphaFoldDB" id="A0A3P9Q2H8"/>
<evidence type="ECO:0000259" key="9">
    <source>
        <dbReference type="PROSITE" id="PS50268"/>
    </source>
</evidence>
<dbReference type="Pfam" id="PF00028">
    <property type="entry name" value="Cadherin"/>
    <property type="match status" value="1"/>
</dbReference>
<keyword evidence="2" id="KW-0812">Transmembrane</keyword>
<evidence type="ECO:0000256" key="3">
    <source>
        <dbReference type="ARBA" id="ARBA00022737"/>
    </source>
</evidence>
<feature type="domain" description="Cadherin" evidence="9">
    <location>
        <begin position="12"/>
        <end position="106"/>
    </location>
</feature>
<evidence type="ECO:0000313" key="10">
    <source>
        <dbReference type="Ensembl" id="ENSPREP00000028280.1"/>
    </source>
</evidence>
<dbReference type="InterPro" id="IPR002126">
    <property type="entry name" value="Cadherin-like_dom"/>
</dbReference>
<dbReference type="GeneTree" id="ENSGT00940000165759"/>
<dbReference type="CDD" id="cd11304">
    <property type="entry name" value="Cadherin_repeat"/>
    <property type="match status" value="2"/>
</dbReference>
<evidence type="ECO:0000256" key="4">
    <source>
        <dbReference type="ARBA" id="ARBA00022837"/>
    </source>
</evidence>
<keyword evidence="6" id="KW-0472">Membrane</keyword>
<dbReference type="PROSITE" id="PS50268">
    <property type="entry name" value="CADHERIN_2"/>
    <property type="match status" value="1"/>
</dbReference>
<dbReference type="SUPFAM" id="SSF49313">
    <property type="entry name" value="Cadherin-like"/>
    <property type="match status" value="2"/>
</dbReference>
<dbReference type="InterPro" id="IPR015919">
    <property type="entry name" value="Cadherin-like_sf"/>
</dbReference>
<dbReference type="GO" id="GO:0009653">
    <property type="term" value="P:anatomical structure morphogenesis"/>
    <property type="evidence" value="ECO:0007669"/>
    <property type="project" value="UniProtKB-ARBA"/>
</dbReference>
<evidence type="ECO:0000256" key="7">
    <source>
        <dbReference type="ARBA" id="ARBA00023180"/>
    </source>
</evidence>
<dbReference type="GO" id="GO:0005886">
    <property type="term" value="C:plasma membrane"/>
    <property type="evidence" value="ECO:0007669"/>
    <property type="project" value="InterPro"/>
</dbReference>
<dbReference type="FunFam" id="2.60.40.60:FF:000129">
    <property type="entry name" value="protocadherin alpha-C2 isoform X1"/>
    <property type="match status" value="1"/>
</dbReference>
<dbReference type="PANTHER" id="PTHR24028">
    <property type="entry name" value="CADHERIN-87A"/>
    <property type="match status" value="1"/>
</dbReference>